<comment type="caution">
    <text evidence="3">The sequence shown here is derived from an EMBL/GenBank/DDBJ whole genome shotgun (WGS) entry which is preliminary data.</text>
</comment>
<evidence type="ECO:0000313" key="3">
    <source>
        <dbReference type="EMBL" id="KAL3423717.1"/>
    </source>
</evidence>
<accession>A0ABR4PK36</accession>
<dbReference type="PANTHER" id="PTHR12905">
    <property type="entry name" value="METALLOPHOSPHOESTERASE"/>
    <property type="match status" value="1"/>
</dbReference>
<dbReference type="Gene3D" id="3.60.21.10">
    <property type="match status" value="1"/>
</dbReference>
<gene>
    <name evidence="3" type="ORF">PVAG01_05464</name>
</gene>
<feature type="domain" description="Calcineurin-like phosphoesterase" evidence="2">
    <location>
        <begin position="10"/>
        <end position="225"/>
    </location>
</feature>
<keyword evidence="4" id="KW-1185">Reference proteome</keyword>
<feature type="region of interest" description="Disordered" evidence="1">
    <location>
        <begin position="299"/>
        <end position="319"/>
    </location>
</feature>
<dbReference type="Proteomes" id="UP001629113">
    <property type="component" value="Unassembled WGS sequence"/>
</dbReference>
<protein>
    <recommendedName>
        <fullName evidence="2">Calcineurin-like phosphoesterase domain-containing protein</fullName>
    </recommendedName>
</protein>
<dbReference type="PANTHER" id="PTHR12905:SF0">
    <property type="entry name" value="CALCINEURIN-LIKE PHOSPHOESTERASE DOMAIN-CONTAINING PROTEIN"/>
    <property type="match status" value="1"/>
</dbReference>
<evidence type="ECO:0000259" key="2">
    <source>
        <dbReference type="Pfam" id="PF00149"/>
    </source>
</evidence>
<organism evidence="3 4">
    <name type="scientific">Phlyctema vagabunda</name>
    <dbReference type="NCBI Taxonomy" id="108571"/>
    <lineage>
        <taxon>Eukaryota</taxon>
        <taxon>Fungi</taxon>
        <taxon>Dikarya</taxon>
        <taxon>Ascomycota</taxon>
        <taxon>Pezizomycotina</taxon>
        <taxon>Leotiomycetes</taxon>
        <taxon>Helotiales</taxon>
        <taxon>Dermateaceae</taxon>
        <taxon>Phlyctema</taxon>
    </lineage>
</organism>
<evidence type="ECO:0000256" key="1">
    <source>
        <dbReference type="SAM" id="MobiDB-lite"/>
    </source>
</evidence>
<reference evidence="3 4" key="1">
    <citation type="submission" date="2024-06" db="EMBL/GenBank/DDBJ databases">
        <title>Complete genome of Phlyctema vagabunda strain 19-DSS-EL-015.</title>
        <authorList>
            <person name="Fiorenzani C."/>
        </authorList>
    </citation>
    <scope>NUCLEOTIDE SEQUENCE [LARGE SCALE GENOMIC DNA]</scope>
    <source>
        <strain evidence="3 4">19-DSS-EL-015</strain>
    </source>
</reference>
<dbReference type="InterPro" id="IPR029052">
    <property type="entry name" value="Metallo-depent_PP-like"/>
</dbReference>
<name>A0ABR4PK36_9HELO</name>
<dbReference type="InterPro" id="IPR004843">
    <property type="entry name" value="Calcineurin-like_PHP"/>
</dbReference>
<dbReference type="SUPFAM" id="SSF56300">
    <property type="entry name" value="Metallo-dependent phosphatases"/>
    <property type="match status" value="1"/>
</dbReference>
<dbReference type="EMBL" id="JBFCZG010000004">
    <property type="protein sequence ID" value="KAL3423717.1"/>
    <property type="molecule type" value="Genomic_DNA"/>
</dbReference>
<dbReference type="Pfam" id="PF00149">
    <property type="entry name" value="Metallophos"/>
    <property type="match status" value="1"/>
</dbReference>
<evidence type="ECO:0000313" key="4">
    <source>
        <dbReference type="Proteomes" id="UP001629113"/>
    </source>
</evidence>
<sequence length="319" mass="35223">MAGNASISTRFIVISDTHDFEFGDDPTGPLNTHPLPKADVLLHCGDMTHVGGISAFKNCMKMLSNFDGELKLVIAGSHDLALDRNWRDYDSHPDRACVDEEALQDHTEAMEVMRGGLAKAAGVIYLEEGTHTFTLSNGATFTIYASPYTPEFNGWGFPYSHTENRFDSAAENPIPSFPDVHVIMTHGPPRMILDRCEDGNAGCGKLLQAVHRARPLMHCFGHIHEGYGARRVSWVGEGDLASSGETAPQGNRCPQQNSWPIEFGTQTLMVNAAIKDGGNRPRNAPWLIDLDLPPWRRESNRSQNHHCGVGNKNMNHMDH</sequence>
<dbReference type="InterPro" id="IPR051693">
    <property type="entry name" value="UPF0046_metallophosphoest"/>
</dbReference>
<proteinExistence type="predicted"/>